<dbReference type="InterPro" id="IPR036873">
    <property type="entry name" value="Rhodanese-like_dom_sf"/>
</dbReference>
<evidence type="ECO:0000313" key="3">
    <source>
        <dbReference type="Proteomes" id="UP000308014"/>
    </source>
</evidence>
<gene>
    <name evidence="2" type="ORF">D6D24_00739</name>
</gene>
<reference evidence="2 3" key="1">
    <citation type="submission" date="2018-10" db="EMBL/GenBank/DDBJ databases">
        <title>Fifty Aureobasidium pullulans genomes reveal a recombining polyextremotolerant generalist.</title>
        <authorList>
            <person name="Gostincar C."/>
            <person name="Turk M."/>
            <person name="Zajc J."/>
            <person name="Gunde-Cimerman N."/>
        </authorList>
    </citation>
    <scope>NUCLEOTIDE SEQUENCE [LARGE SCALE GENOMIC DNA]</scope>
    <source>
        <strain evidence="2 3">EXF-11318</strain>
    </source>
</reference>
<sequence>MSVKRISTFTTRAVIASARPARFQASSLLNTSPKLRTTIQRPATTCHVQHRFHSTEGKPNNKVWDFDSIKQLTEQPSTDRVLIDVREPTEFEAGYIPTAINIPVGSAPDALFMPAHEFEDKFGFEKPTADQELVFYCKAGVRSSAAAELARQVGYENVGEYRGSWLEWSKKGGRSERD</sequence>
<evidence type="ECO:0000259" key="1">
    <source>
        <dbReference type="PROSITE" id="PS50206"/>
    </source>
</evidence>
<dbReference type="GO" id="GO:0005739">
    <property type="term" value="C:mitochondrion"/>
    <property type="evidence" value="ECO:0007669"/>
    <property type="project" value="TreeGrafter"/>
</dbReference>
<dbReference type="Proteomes" id="UP000308014">
    <property type="component" value="Unassembled WGS sequence"/>
</dbReference>
<dbReference type="Pfam" id="PF00581">
    <property type="entry name" value="Rhodanese"/>
    <property type="match status" value="1"/>
</dbReference>
<dbReference type="PANTHER" id="PTHR44086">
    <property type="entry name" value="THIOSULFATE SULFURTRANSFERASE RDL2, MITOCHONDRIAL-RELATED"/>
    <property type="match status" value="1"/>
</dbReference>
<organism evidence="2 3">
    <name type="scientific">Aureobasidium pullulans</name>
    <name type="common">Black yeast</name>
    <name type="synonym">Pullularia pullulans</name>
    <dbReference type="NCBI Taxonomy" id="5580"/>
    <lineage>
        <taxon>Eukaryota</taxon>
        <taxon>Fungi</taxon>
        <taxon>Dikarya</taxon>
        <taxon>Ascomycota</taxon>
        <taxon>Pezizomycotina</taxon>
        <taxon>Dothideomycetes</taxon>
        <taxon>Dothideomycetidae</taxon>
        <taxon>Dothideales</taxon>
        <taxon>Saccotheciaceae</taxon>
        <taxon>Aureobasidium</taxon>
    </lineage>
</organism>
<dbReference type="EMBL" id="QZAJ01000011">
    <property type="protein sequence ID" value="THW23132.1"/>
    <property type="molecule type" value="Genomic_DNA"/>
</dbReference>
<protein>
    <submittedName>
        <fullName evidence="2">Rhodanese-like protein</fullName>
    </submittedName>
</protein>
<dbReference type="AlphaFoldDB" id="A0A4S8WCG2"/>
<dbReference type="Gene3D" id="3.40.250.10">
    <property type="entry name" value="Rhodanese-like domain"/>
    <property type="match status" value="1"/>
</dbReference>
<name>A0A4S8WCG2_AURPU</name>
<dbReference type="InterPro" id="IPR001763">
    <property type="entry name" value="Rhodanese-like_dom"/>
</dbReference>
<dbReference type="GO" id="GO:0004792">
    <property type="term" value="F:thiosulfate-cyanide sulfurtransferase activity"/>
    <property type="evidence" value="ECO:0007669"/>
    <property type="project" value="TreeGrafter"/>
</dbReference>
<dbReference type="SUPFAM" id="SSF52821">
    <property type="entry name" value="Rhodanese/Cell cycle control phosphatase"/>
    <property type="match status" value="1"/>
</dbReference>
<dbReference type="SMART" id="SM00450">
    <property type="entry name" value="RHOD"/>
    <property type="match status" value="1"/>
</dbReference>
<accession>A0A4S8WCG2</accession>
<dbReference type="CDD" id="cd01519">
    <property type="entry name" value="RHOD_HSP67B2"/>
    <property type="match status" value="1"/>
</dbReference>
<dbReference type="PROSITE" id="PS50206">
    <property type="entry name" value="RHODANESE_3"/>
    <property type="match status" value="1"/>
</dbReference>
<feature type="domain" description="Rhodanese" evidence="1">
    <location>
        <begin position="81"/>
        <end position="177"/>
    </location>
</feature>
<evidence type="ECO:0000313" key="2">
    <source>
        <dbReference type="EMBL" id="THW23132.1"/>
    </source>
</evidence>
<dbReference type="PANTHER" id="PTHR44086:SF10">
    <property type="entry name" value="THIOSULFATE SULFURTRANSFERASE_RHODANESE-LIKE DOMAIN-CONTAINING PROTEIN 3"/>
    <property type="match status" value="1"/>
</dbReference>
<proteinExistence type="predicted"/>
<comment type="caution">
    <text evidence="2">The sequence shown here is derived from an EMBL/GenBank/DDBJ whole genome shotgun (WGS) entry which is preliminary data.</text>
</comment>